<name>A0A8T9QDF7_9BACT</name>
<keyword evidence="2" id="KW-1185">Reference proteome</keyword>
<gene>
    <name evidence="1" type="ORF">MUN79_02350</name>
</gene>
<sequence length="59" mass="6715">MLHVLRQGQISSTEFLLAFTLLKVAPPSWLYVYLLGTGRLLFLALGWEHQRGGAVLLRY</sequence>
<evidence type="ECO:0000313" key="1">
    <source>
        <dbReference type="EMBL" id="UOQ72853.1"/>
    </source>
</evidence>
<dbReference type="Proteomes" id="UP000831796">
    <property type="component" value="Chromosome"/>
</dbReference>
<dbReference type="KEGG" id="hcu:MUN79_02350"/>
<dbReference type="EMBL" id="CP095046">
    <property type="protein sequence ID" value="UOQ72853.1"/>
    <property type="molecule type" value="Genomic_DNA"/>
</dbReference>
<evidence type="ECO:0000313" key="2">
    <source>
        <dbReference type="Proteomes" id="UP000831796"/>
    </source>
</evidence>
<accession>A0A8T9QDF7</accession>
<organism evidence="1 2">
    <name type="scientific">Hymenobacter cellulosilyticus</name>
    <dbReference type="NCBI Taxonomy" id="2932248"/>
    <lineage>
        <taxon>Bacteria</taxon>
        <taxon>Pseudomonadati</taxon>
        <taxon>Bacteroidota</taxon>
        <taxon>Cytophagia</taxon>
        <taxon>Cytophagales</taxon>
        <taxon>Hymenobacteraceae</taxon>
        <taxon>Hymenobacter</taxon>
    </lineage>
</organism>
<dbReference type="RefSeq" id="WP_244676211.1">
    <property type="nucleotide sequence ID" value="NZ_CP095046.1"/>
</dbReference>
<dbReference type="AlphaFoldDB" id="A0A8T9QDF7"/>
<reference evidence="1" key="1">
    <citation type="submission" date="2022-04" db="EMBL/GenBank/DDBJ databases">
        <title>Hymenobacter sp. isolated from the air.</title>
        <authorList>
            <person name="Won M."/>
            <person name="Lee C.-M."/>
            <person name="Woen H.-Y."/>
            <person name="Kwon S.-W."/>
        </authorList>
    </citation>
    <scope>NUCLEOTIDE SEQUENCE</scope>
    <source>
        <strain evidence="1">5116S-3</strain>
    </source>
</reference>
<protein>
    <submittedName>
        <fullName evidence="1">Uncharacterized protein</fullName>
    </submittedName>
</protein>
<proteinExistence type="predicted"/>